<evidence type="ECO:0000256" key="2">
    <source>
        <dbReference type="ARBA" id="ARBA00022670"/>
    </source>
</evidence>
<dbReference type="GO" id="GO:0004222">
    <property type="term" value="F:metalloendopeptidase activity"/>
    <property type="evidence" value="ECO:0007669"/>
    <property type="project" value="InterPro"/>
</dbReference>
<dbReference type="GO" id="GO:0006508">
    <property type="term" value="P:proteolysis"/>
    <property type="evidence" value="ECO:0007669"/>
    <property type="project" value="UniProtKB-KW"/>
</dbReference>
<protein>
    <recommendedName>
        <fullName evidence="8">Peptidase</fullName>
    </recommendedName>
</protein>
<dbReference type="SUPFAM" id="SSF55486">
    <property type="entry name" value="Metalloproteases ('zincins'), catalytic domain"/>
    <property type="match status" value="1"/>
</dbReference>
<keyword evidence="6" id="KW-0482">Metalloprotease</keyword>
<evidence type="ECO:0000256" key="3">
    <source>
        <dbReference type="ARBA" id="ARBA00022723"/>
    </source>
</evidence>
<dbReference type="PANTHER" id="PTHR10942">
    <property type="entry name" value="LEISHMANOLYSIN-LIKE PEPTIDASE"/>
    <property type="match status" value="1"/>
</dbReference>
<organism evidence="7">
    <name type="scientific">viral metagenome</name>
    <dbReference type="NCBI Taxonomy" id="1070528"/>
    <lineage>
        <taxon>unclassified sequences</taxon>
        <taxon>metagenomes</taxon>
        <taxon>organismal metagenomes</taxon>
    </lineage>
</organism>
<reference evidence="7" key="1">
    <citation type="journal article" date="2020" name="Nature">
        <title>Giant virus diversity and host interactions through global metagenomics.</title>
        <authorList>
            <person name="Schulz F."/>
            <person name="Roux S."/>
            <person name="Paez-Espino D."/>
            <person name="Jungbluth S."/>
            <person name="Walsh D.A."/>
            <person name="Denef V.J."/>
            <person name="McMahon K.D."/>
            <person name="Konstantinidis K.T."/>
            <person name="Eloe-Fadrosh E.A."/>
            <person name="Kyrpides N.C."/>
            <person name="Woyke T."/>
        </authorList>
    </citation>
    <scope>NUCLEOTIDE SEQUENCE</scope>
    <source>
        <strain evidence="7">GVMAG-M-3300023184-160</strain>
    </source>
</reference>
<evidence type="ECO:0000313" key="7">
    <source>
        <dbReference type="EMBL" id="QHT81967.1"/>
    </source>
</evidence>
<evidence type="ECO:0008006" key="8">
    <source>
        <dbReference type="Google" id="ProtNLM"/>
    </source>
</evidence>
<dbReference type="Gene3D" id="3.90.132.10">
    <property type="entry name" value="Leishmanolysin , domain 2"/>
    <property type="match status" value="1"/>
</dbReference>
<keyword evidence="3" id="KW-0479">Metal-binding</keyword>
<dbReference type="PANTHER" id="PTHR10942:SF0">
    <property type="entry name" value="LEISHMANOLYSIN-LIKE PEPTIDASE"/>
    <property type="match status" value="1"/>
</dbReference>
<keyword evidence="2" id="KW-0645">Protease</keyword>
<name>A0A6C0HNK5_9ZZZZ</name>
<evidence type="ECO:0000256" key="6">
    <source>
        <dbReference type="ARBA" id="ARBA00023049"/>
    </source>
</evidence>
<dbReference type="EMBL" id="MN739993">
    <property type="protein sequence ID" value="QHT81967.1"/>
    <property type="molecule type" value="Genomic_DNA"/>
</dbReference>
<accession>A0A6C0HNK5</accession>
<dbReference type="Pfam" id="PF01457">
    <property type="entry name" value="Peptidase_M8"/>
    <property type="match status" value="1"/>
</dbReference>
<keyword evidence="5" id="KW-0862">Zinc</keyword>
<dbReference type="GO" id="GO:0007155">
    <property type="term" value="P:cell adhesion"/>
    <property type="evidence" value="ECO:0007669"/>
    <property type="project" value="InterPro"/>
</dbReference>
<dbReference type="GO" id="GO:0016020">
    <property type="term" value="C:membrane"/>
    <property type="evidence" value="ECO:0007669"/>
    <property type="project" value="InterPro"/>
</dbReference>
<comment type="cofactor">
    <cofactor evidence="1">
        <name>Zn(2+)</name>
        <dbReference type="ChEBI" id="CHEBI:29105"/>
    </cofactor>
</comment>
<dbReference type="GO" id="GO:0046872">
    <property type="term" value="F:metal ion binding"/>
    <property type="evidence" value="ECO:0007669"/>
    <property type="project" value="UniProtKB-KW"/>
</dbReference>
<dbReference type="AlphaFoldDB" id="A0A6C0HNK5"/>
<evidence type="ECO:0000256" key="4">
    <source>
        <dbReference type="ARBA" id="ARBA00022801"/>
    </source>
</evidence>
<proteinExistence type="predicted"/>
<dbReference type="InterPro" id="IPR001577">
    <property type="entry name" value="Peptidase_M8"/>
</dbReference>
<sequence>MSMFQYVSDEEGVIPILKRVLARWDEVVRPCKRCKAYQIALHVSTQPLEKNVLASTLVTKFLYLGEHTFGNTFPMVGAIVLNATYLYGSLKEEQLYAVLLHEVGHVLGIGTLWYLPNAPLIPYQEDNKEKYYYTGAAALREYKSYYPTSELAGIPLEDDGGEGTQDAHPEKDMNRMIDGKAHPGLQDELMTGWISSLTSLSRITLGFLEDMGYVVDYTKADPYLT</sequence>
<evidence type="ECO:0000256" key="5">
    <source>
        <dbReference type="ARBA" id="ARBA00022833"/>
    </source>
</evidence>
<evidence type="ECO:0000256" key="1">
    <source>
        <dbReference type="ARBA" id="ARBA00001947"/>
    </source>
</evidence>
<keyword evidence="4" id="KW-0378">Hydrolase</keyword>
<dbReference type="GO" id="GO:0005737">
    <property type="term" value="C:cytoplasm"/>
    <property type="evidence" value="ECO:0007669"/>
    <property type="project" value="TreeGrafter"/>
</dbReference>